<dbReference type="AlphaFoldDB" id="A0AAE8SZD9"/>
<name>A0AAE8SZD9_9PEZI</name>
<sequence length="273" mass="29125">MAPYSVPEGPTQAPALAPDSSGPATPHLSGPSSSESPRPAFTGVNRSREIESSGEAPTAAATRAASGVAVHRRNPPPLELGHCDRMLYPTTMKLQWRVVTAAKSEFKLAGNMVRLVAGIRVAGVIMKLGGIFKDPDALVKAIPSFPVLASITTRVSAEGHRVHIVRVEAPIPSGDCMNMALQQGAVKRLYVIVGAAAGKKSAYRRDPRRSRLPSPLNLSAQPPGEFEVWASHDDGASVRRTSTWRLSATLPTVQSKIAPNDALPRHFKILDLE</sequence>
<dbReference type="Proteomes" id="UP001187682">
    <property type="component" value="Unassembled WGS sequence"/>
</dbReference>
<comment type="caution">
    <text evidence="2">The sequence shown here is derived from an EMBL/GenBank/DDBJ whole genome shotgun (WGS) entry which is preliminary data.</text>
</comment>
<protein>
    <submittedName>
        <fullName evidence="2">Uncharacterized protein</fullName>
    </submittedName>
</protein>
<proteinExistence type="predicted"/>
<dbReference type="EMBL" id="ONZQ02000017">
    <property type="protein sequence ID" value="SPO06841.1"/>
    <property type="molecule type" value="Genomic_DNA"/>
</dbReference>
<accession>A0AAE8SZD9</accession>
<evidence type="ECO:0000313" key="3">
    <source>
        <dbReference type="Proteomes" id="UP001187682"/>
    </source>
</evidence>
<evidence type="ECO:0000313" key="2">
    <source>
        <dbReference type="EMBL" id="SPO06841.1"/>
    </source>
</evidence>
<keyword evidence="3" id="KW-1185">Reference proteome</keyword>
<feature type="compositionally biased region" description="Low complexity" evidence="1">
    <location>
        <begin position="53"/>
        <end position="69"/>
    </location>
</feature>
<evidence type="ECO:0000256" key="1">
    <source>
        <dbReference type="SAM" id="MobiDB-lite"/>
    </source>
</evidence>
<feature type="region of interest" description="Disordered" evidence="1">
    <location>
        <begin position="1"/>
        <end position="74"/>
    </location>
</feature>
<organism evidence="2 3">
    <name type="scientific">Cephalotrichum gorgonifer</name>
    <dbReference type="NCBI Taxonomy" id="2041049"/>
    <lineage>
        <taxon>Eukaryota</taxon>
        <taxon>Fungi</taxon>
        <taxon>Dikarya</taxon>
        <taxon>Ascomycota</taxon>
        <taxon>Pezizomycotina</taxon>
        <taxon>Sordariomycetes</taxon>
        <taxon>Hypocreomycetidae</taxon>
        <taxon>Microascales</taxon>
        <taxon>Microascaceae</taxon>
        <taxon>Cephalotrichum</taxon>
    </lineage>
</organism>
<gene>
    <name evidence="2" type="ORF">DNG_09535</name>
</gene>
<reference evidence="2" key="1">
    <citation type="submission" date="2018-03" db="EMBL/GenBank/DDBJ databases">
        <authorList>
            <person name="Guldener U."/>
        </authorList>
    </citation>
    <scope>NUCLEOTIDE SEQUENCE</scope>
</reference>